<reference evidence="9" key="1">
    <citation type="submission" date="2020-10" db="EMBL/GenBank/DDBJ databases">
        <title>High-Quality Genome Resource of Clonostachys rosea strain S41 by Oxford Nanopore Long-Read Sequencing.</title>
        <authorList>
            <person name="Wang H."/>
        </authorList>
    </citation>
    <scope>NUCLEOTIDE SEQUENCE</scope>
    <source>
        <strain evidence="9">S41</strain>
    </source>
</reference>
<proteinExistence type="inferred from homology"/>
<dbReference type="GO" id="GO:0004356">
    <property type="term" value="F:glutamine synthetase activity"/>
    <property type="evidence" value="ECO:0007669"/>
    <property type="project" value="InterPro"/>
</dbReference>
<dbReference type="InterPro" id="IPR008146">
    <property type="entry name" value="Gln_synth_cat_dom"/>
</dbReference>
<dbReference type="FunFam" id="3.30.590.10:FF:000005">
    <property type="entry name" value="Probable glutamine synthetase"/>
    <property type="match status" value="1"/>
</dbReference>
<protein>
    <recommendedName>
        <fullName evidence="2">Glutamine synthetase</fullName>
    </recommendedName>
</protein>
<dbReference type="GO" id="GO:0006576">
    <property type="term" value="P:biogenic amine metabolic process"/>
    <property type="evidence" value="ECO:0007669"/>
    <property type="project" value="UniProtKB-ARBA"/>
</dbReference>
<dbReference type="Gene3D" id="3.30.590.10">
    <property type="entry name" value="Glutamine synthetase/guanido kinase, catalytic domain"/>
    <property type="match status" value="1"/>
</dbReference>
<evidence type="ECO:0000259" key="8">
    <source>
        <dbReference type="PROSITE" id="PS51987"/>
    </source>
</evidence>
<dbReference type="PROSITE" id="PS51987">
    <property type="entry name" value="GS_CATALYTIC"/>
    <property type="match status" value="1"/>
</dbReference>
<dbReference type="GO" id="GO:0006542">
    <property type="term" value="P:glutamine biosynthetic process"/>
    <property type="evidence" value="ECO:0007669"/>
    <property type="project" value="InterPro"/>
</dbReference>
<dbReference type="GO" id="GO:0005524">
    <property type="term" value="F:ATP binding"/>
    <property type="evidence" value="ECO:0007669"/>
    <property type="project" value="UniProtKB-KW"/>
</dbReference>
<dbReference type="Proteomes" id="UP000616885">
    <property type="component" value="Unassembled WGS sequence"/>
</dbReference>
<evidence type="ECO:0000256" key="5">
    <source>
        <dbReference type="ARBA" id="ARBA00022840"/>
    </source>
</evidence>
<dbReference type="AlphaFoldDB" id="A0A8H7K7S5"/>
<evidence type="ECO:0000313" key="9">
    <source>
        <dbReference type="EMBL" id="KAF9742005.1"/>
    </source>
</evidence>
<dbReference type="InterPro" id="IPR014746">
    <property type="entry name" value="Gln_synth/guanido_kin_cat_dom"/>
</dbReference>
<keyword evidence="3" id="KW-0436">Ligase</keyword>
<dbReference type="Gene3D" id="3.10.20.70">
    <property type="entry name" value="Glutamine synthetase, N-terminal domain"/>
    <property type="match status" value="1"/>
</dbReference>
<dbReference type="SUPFAM" id="SSF55931">
    <property type="entry name" value="Glutamine synthetase/guanido kinase"/>
    <property type="match status" value="1"/>
</dbReference>
<dbReference type="Pfam" id="PF00120">
    <property type="entry name" value="Gln-synt_C"/>
    <property type="match status" value="1"/>
</dbReference>
<comment type="similarity">
    <text evidence="1 6 7">Belongs to the glutamine synthetase family.</text>
</comment>
<keyword evidence="5" id="KW-0067">ATP-binding</keyword>
<gene>
    <name evidence="9" type="ORF">IM811_009802</name>
</gene>
<evidence type="ECO:0000256" key="7">
    <source>
        <dbReference type="RuleBase" id="RU000384"/>
    </source>
</evidence>
<organism evidence="9 10">
    <name type="scientific">Bionectria ochroleuca</name>
    <name type="common">Gliocladium roseum</name>
    <dbReference type="NCBI Taxonomy" id="29856"/>
    <lineage>
        <taxon>Eukaryota</taxon>
        <taxon>Fungi</taxon>
        <taxon>Dikarya</taxon>
        <taxon>Ascomycota</taxon>
        <taxon>Pezizomycotina</taxon>
        <taxon>Sordariomycetes</taxon>
        <taxon>Hypocreomycetidae</taxon>
        <taxon>Hypocreales</taxon>
        <taxon>Bionectriaceae</taxon>
        <taxon>Clonostachys</taxon>
    </lineage>
</organism>
<evidence type="ECO:0000256" key="2">
    <source>
        <dbReference type="ARBA" id="ARBA00021364"/>
    </source>
</evidence>
<accession>A0A8H7K7S5</accession>
<evidence type="ECO:0000256" key="1">
    <source>
        <dbReference type="ARBA" id="ARBA00009897"/>
    </source>
</evidence>
<evidence type="ECO:0000256" key="6">
    <source>
        <dbReference type="PROSITE-ProRule" id="PRU01331"/>
    </source>
</evidence>
<dbReference type="PANTHER" id="PTHR43785">
    <property type="entry name" value="GAMMA-GLUTAMYLPUTRESCINE SYNTHETASE"/>
    <property type="match status" value="1"/>
</dbReference>
<name>A0A8H7K7S5_BIOOC</name>
<dbReference type="EMBL" id="JADCTT010000026">
    <property type="protein sequence ID" value="KAF9742005.1"/>
    <property type="molecule type" value="Genomic_DNA"/>
</dbReference>
<dbReference type="PANTHER" id="PTHR43785:SF12">
    <property type="entry name" value="TYPE-1 GLUTAMINE SYNTHETASE 2"/>
    <property type="match status" value="1"/>
</dbReference>
<evidence type="ECO:0000256" key="4">
    <source>
        <dbReference type="ARBA" id="ARBA00022741"/>
    </source>
</evidence>
<dbReference type="SMART" id="SM01230">
    <property type="entry name" value="Gln-synt_C"/>
    <property type="match status" value="1"/>
</dbReference>
<comment type="caution">
    <text evidence="9">The sequence shown here is derived from an EMBL/GenBank/DDBJ whole genome shotgun (WGS) entry which is preliminary data.</text>
</comment>
<feature type="domain" description="GS catalytic" evidence="8">
    <location>
        <begin position="128"/>
        <end position="487"/>
    </location>
</feature>
<evidence type="ECO:0000256" key="3">
    <source>
        <dbReference type="ARBA" id="ARBA00022598"/>
    </source>
</evidence>
<evidence type="ECO:0000313" key="10">
    <source>
        <dbReference type="Proteomes" id="UP000616885"/>
    </source>
</evidence>
<sequence>MVVTRGQGEGDHSQTAEMYNIAELLKSDSKVKVAGVDFDGILRGKIMSKDKFLSSIKNGFGMSSAIFGWDMHDVLYETSNTITSSEQGFSDIVAVIDLASMRRLPSEDNIAFFFLRFLVDGQPVCADGRGIMAALDSDLASSGVRALAGVELEFFNFQTPSQDGYSPGRRDLASYLQSHAVNQLRPLTAGMFGYSISRPVMSKGYFHDIYDKSLEAGCPIEGWHTESGPGVYEAALNYAPASRMADNVTLFKLLTRSIGVEHGITPCFMAKPIAGLPGNSGHIHVSLQDDGGRNLFARASRDENAPWPDVEYLSDTGRSFLAGLLQALPDIMPLLAPNVNSYKRLIDNYWAPVTLGWGLEDRLASIRLIAPPVSKPAATRFEVRIPGADLHPHFALAAIFKSGWYGVQNSAPLTLPPTAQLPEGQKPQRLPNTLESALELFSAKDSMARKIFGDEFVEAYTISRNHELKVWREAVTDWEFKRYIETV</sequence>
<keyword evidence="4" id="KW-0547">Nucleotide-binding</keyword>
<dbReference type="InterPro" id="IPR036651">
    <property type="entry name" value="Gln_synt_N_sf"/>
</dbReference>